<evidence type="ECO:0000256" key="2">
    <source>
        <dbReference type="ARBA" id="ARBA00023125"/>
    </source>
</evidence>
<keyword evidence="3" id="KW-0804">Transcription</keyword>
<evidence type="ECO:0000256" key="4">
    <source>
        <dbReference type="SAM" id="MobiDB-lite"/>
    </source>
</evidence>
<organism evidence="6 7">
    <name type="scientific">Actinomadura miaoliensis</name>
    <dbReference type="NCBI Taxonomy" id="430685"/>
    <lineage>
        <taxon>Bacteria</taxon>
        <taxon>Bacillati</taxon>
        <taxon>Actinomycetota</taxon>
        <taxon>Actinomycetes</taxon>
        <taxon>Streptosporangiales</taxon>
        <taxon>Thermomonosporaceae</taxon>
        <taxon>Actinomadura</taxon>
    </lineage>
</organism>
<keyword evidence="7" id="KW-1185">Reference proteome</keyword>
<keyword evidence="2 6" id="KW-0238">DNA-binding</keyword>
<dbReference type="PANTHER" id="PTHR30146">
    <property type="entry name" value="LACI-RELATED TRANSCRIPTIONAL REPRESSOR"/>
    <property type="match status" value="1"/>
</dbReference>
<dbReference type="Gene3D" id="3.40.50.2300">
    <property type="match status" value="2"/>
</dbReference>
<dbReference type="Proteomes" id="UP001500683">
    <property type="component" value="Unassembled WGS sequence"/>
</dbReference>
<name>A0ABP7W0G1_9ACTN</name>
<dbReference type="Pfam" id="PF13377">
    <property type="entry name" value="Peripla_BP_3"/>
    <property type="match status" value="1"/>
</dbReference>
<feature type="domain" description="HTH lacI-type" evidence="5">
    <location>
        <begin position="29"/>
        <end position="82"/>
    </location>
</feature>
<dbReference type="SMART" id="SM00354">
    <property type="entry name" value="HTH_LACI"/>
    <property type="match status" value="1"/>
</dbReference>
<feature type="compositionally biased region" description="Basic residues" evidence="4">
    <location>
        <begin position="14"/>
        <end position="26"/>
    </location>
</feature>
<dbReference type="Pfam" id="PF00356">
    <property type="entry name" value="LacI"/>
    <property type="match status" value="1"/>
</dbReference>
<evidence type="ECO:0000313" key="6">
    <source>
        <dbReference type="EMBL" id="GAA4078287.1"/>
    </source>
</evidence>
<evidence type="ECO:0000259" key="5">
    <source>
        <dbReference type="PROSITE" id="PS50932"/>
    </source>
</evidence>
<evidence type="ECO:0000313" key="7">
    <source>
        <dbReference type="Proteomes" id="UP001500683"/>
    </source>
</evidence>
<dbReference type="InterPro" id="IPR000843">
    <property type="entry name" value="HTH_LacI"/>
</dbReference>
<dbReference type="CDD" id="cd01392">
    <property type="entry name" value="HTH_LacI"/>
    <property type="match status" value="1"/>
</dbReference>
<keyword evidence="1" id="KW-0805">Transcription regulation</keyword>
<evidence type="ECO:0000256" key="3">
    <source>
        <dbReference type="ARBA" id="ARBA00023163"/>
    </source>
</evidence>
<feature type="region of interest" description="Disordered" evidence="4">
    <location>
        <begin position="1"/>
        <end position="29"/>
    </location>
</feature>
<comment type="caution">
    <text evidence="6">The sequence shown here is derived from an EMBL/GenBank/DDBJ whole genome shotgun (WGS) entry which is preliminary data.</text>
</comment>
<dbReference type="PANTHER" id="PTHR30146:SF138">
    <property type="entry name" value="TRANSCRIPTIONAL REGULATORY PROTEIN"/>
    <property type="match status" value="1"/>
</dbReference>
<proteinExistence type="predicted"/>
<evidence type="ECO:0000256" key="1">
    <source>
        <dbReference type="ARBA" id="ARBA00023015"/>
    </source>
</evidence>
<dbReference type="GO" id="GO:0003677">
    <property type="term" value="F:DNA binding"/>
    <property type="evidence" value="ECO:0007669"/>
    <property type="project" value="UniProtKB-KW"/>
</dbReference>
<reference evidence="7" key="1">
    <citation type="journal article" date="2019" name="Int. J. Syst. Evol. Microbiol.">
        <title>The Global Catalogue of Microorganisms (GCM) 10K type strain sequencing project: providing services to taxonomists for standard genome sequencing and annotation.</title>
        <authorList>
            <consortium name="The Broad Institute Genomics Platform"/>
            <consortium name="The Broad Institute Genome Sequencing Center for Infectious Disease"/>
            <person name="Wu L."/>
            <person name="Ma J."/>
        </authorList>
    </citation>
    <scope>NUCLEOTIDE SEQUENCE [LARGE SCALE GENOMIC DNA]</scope>
    <source>
        <strain evidence="7">JCM 16702</strain>
    </source>
</reference>
<dbReference type="SUPFAM" id="SSF47413">
    <property type="entry name" value="lambda repressor-like DNA-binding domains"/>
    <property type="match status" value="1"/>
</dbReference>
<accession>A0ABP7W0G1</accession>
<dbReference type="EMBL" id="BAAAZG010000025">
    <property type="protein sequence ID" value="GAA4078287.1"/>
    <property type="molecule type" value="Genomic_DNA"/>
</dbReference>
<protein>
    <submittedName>
        <fullName evidence="6">LacI family DNA-binding transcriptional regulator</fullName>
    </submittedName>
</protein>
<dbReference type="Gene3D" id="1.10.260.40">
    <property type="entry name" value="lambda repressor-like DNA-binding domains"/>
    <property type="match status" value="1"/>
</dbReference>
<dbReference type="InterPro" id="IPR046335">
    <property type="entry name" value="LacI/GalR-like_sensor"/>
</dbReference>
<dbReference type="SUPFAM" id="SSF53822">
    <property type="entry name" value="Periplasmic binding protein-like I"/>
    <property type="match status" value="1"/>
</dbReference>
<sequence length="356" mass="37363">MLVMTDGAADRSPRRPSRAGTGHRRSTGRDVAELAGVSQATVSLVFSGKTSGRVSAEVEERVRHAAAQLGYRPHASASTLRAGRARTVGLLVPDITNPFLGHVLRGAQRAGREHGVTVALIEPGSERNWQLTAMNALNAAAIDGMMLFAIEPPPSAAPTDLGPTVLVEAVAEGFPSVLLDVRQGTAAAVGYLLELGHRRIAHLGADLPPTTFKARASQWRRLLRRAGVDATEAPEVLAAFDLHAARGAAHQLLSMTPRPTALFCDDDLLAAGALMAAHDLRIPVPDQLSIMGFAGTLLSEAATPQLSTVLAPAEELGALGLRTLLQAMDGQATSPEPLPMTLVPRASTAPPRPPDR</sequence>
<gene>
    <name evidence="6" type="ORF">GCM10022214_40340</name>
</gene>
<dbReference type="InterPro" id="IPR010982">
    <property type="entry name" value="Lambda_DNA-bd_dom_sf"/>
</dbReference>
<dbReference type="PROSITE" id="PS50932">
    <property type="entry name" value="HTH_LACI_2"/>
    <property type="match status" value="1"/>
</dbReference>
<feature type="region of interest" description="Disordered" evidence="4">
    <location>
        <begin position="331"/>
        <end position="356"/>
    </location>
</feature>
<dbReference type="CDD" id="cd06267">
    <property type="entry name" value="PBP1_LacI_sugar_binding-like"/>
    <property type="match status" value="1"/>
</dbReference>
<dbReference type="InterPro" id="IPR028082">
    <property type="entry name" value="Peripla_BP_I"/>
</dbReference>